<dbReference type="AlphaFoldDB" id="A0A147KGT2"/>
<proteinExistence type="predicted"/>
<reference evidence="2" key="1">
    <citation type="journal article" date="2017" name="Acta Aliment.">
        <title>Plant polysaccharide degrading enzyme system of Thermpbifida cellulosilytica TB100 revealed by de novo genome project data.</title>
        <authorList>
            <person name="Toth A."/>
            <person name="Baka E."/>
            <person name="Luzics S."/>
            <person name="Bata-Vidacs I."/>
            <person name="Nagy I."/>
            <person name="Balint B."/>
            <person name="Herceg R."/>
            <person name="Olasz F."/>
            <person name="Wilk T."/>
            <person name="Nagy T."/>
            <person name="Kriszt B."/>
            <person name="Nagy I."/>
            <person name="Kukolya J."/>
        </authorList>
    </citation>
    <scope>NUCLEOTIDE SEQUENCE [LARGE SCALE GENOMIC DNA]</scope>
    <source>
        <strain evidence="2">TB100</strain>
    </source>
</reference>
<sequence length="71" mass="7886">MTRYPEEGAAGPEWDAAEHADWLYDALSEALRDHVDVFPDTDAAFTALDQWLRSGGVLPGPWRNAARDADE</sequence>
<dbReference type="EMBL" id="LGEM01000089">
    <property type="protein sequence ID" value="KUP96488.1"/>
    <property type="molecule type" value="Genomic_DNA"/>
</dbReference>
<dbReference type="OrthoDB" id="3431733at2"/>
<dbReference type="Proteomes" id="UP000074382">
    <property type="component" value="Unassembled WGS sequence"/>
</dbReference>
<dbReference type="RefSeq" id="WP_068753964.1">
    <property type="nucleotide sequence ID" value="NZ_KQ950180.1"/>
</dbReference>
<organism evidence="1 2">
    <name type="scientific">Thermobifida cellulosilytica TB100</name>
    <dbReference type="NCBI Taxonomy" id="665004"/>
    <lineage>
        <taxon>Bacteria</taxon>
        <taxon>Bacillati</taxon>
        <taxon>Actinomycetota</taxon>
        <taxon>Actinomycetes</taxon>
        <taxon>Streptosporangiales</taxon>
        <taxon>Nocardiopsidaceae</taxon>
        <taxon>Thermobifida</taxon>
    </lineage>
</organism>
<dbReference type="PATRIC" id="fig|665004.4.peg.1126"/>
<protein>
    <submittedName>
        <fullName evidence="1">Uncharacterized protein</fullName>
    </submittedName>
</protein>
<comment type="caution">
    <text evidence="1">The sequence shown here is derived from an EMBL/GenBank/DDBJ whole genome shotgun (WGS) entry which is preliminary data.</text>
</comment>
<keyword evidence="2" id="KW-1185">Reference proteome</keyword>
<gene>
    <name evidence="1" type="ORF">AC529_12095</name>
</gene>
<evidence type="ECO:0000313" key="2">
    <source>
        <dbReference type="Proteomes" id="UP000074382"/>
    </source>
</evidence>
<name>A0A147KGT2_THECS</name>
<evidence type="ECO:0000313" key="1">
    <source>
        <dbReference type="EMBL" id="KUP96488.1"/>
    </source>
</evidence>
<accession>A0A147KGT2</accession>